<feature type="compositionally biased region" description="Basic and acidic residues" evidence="1">
    <location>
        <begin position="1"/>
        <end position="11"/>
    </location>
</feature>
<keyword evidence="2" id="KW-1185">Reference proteome</keyword>
<dbReference type="OrthoDB" id="7609169at2759"/>
<feature type="compositionally biased region" description="Basic and acidic residues" evidence="1">
    <location>
        <begin position="209"/>
        <end position="218"/>
    </location>
</feature>
<feature type="compositionally biased region" description="Basic residues" evidence="1">
    <location>
        <begin position="343"/>
        <end position="357"/>
    </location>
</feature>
<dbReference type="GeneID" id="106749559"/>
<evidence type="ECO:0000313" key="2">
    <source>
        <dbReference type="Proteomes" id="UP000515204"/>
    </source>
</evidence>
<name>A0A6P3Y1E2_DINQU</name>
<gene>
    <name evidence="3" type="primary">LOC106749559</name>
</gene>
<dbReference type="AlphaFoldDB" id="A0A6P3Y1E2"/>
<reference evidence="3" key="1">
    <citation type="submission" date="2025-08" db="UniProtKB">
        <authorList>
            <consortium name="RefSeq"/>
        </authorList>
    </citation>
    <scope>IDENTIFICATION</scope>
</reference>
<dbReference type="KEGG" id="dqu:106749559"/>
<feature type="compositionally biased region" description="Low complexity" evidence="1">
    <location>
        <begin position="39"/>
        <end position="54"/>
    </location>
</feature>
<organism evidence="2 3">
    <name type="scientific">Dinoponera quadriceps</name>
    <name type="common">South American ant</name>
    <dbReference type="NCBI Taxonomy" id="609295"/>
    <lineage>
        <taxon>Eukaryota</taxon>
        <taxon>Metazoa</taxon>
        <taxon>Ecdysozoa</taxon>
        <taxon>Arthropoda</taxon>
        <taxon>Hexapoda</taxon>
        <taxon>Insecta</taxon>
        <taxon>Pterygota</taxon>
        <taxon>Neoptera</taxon>
        <taxon>Endopterygota</taxon>
        <taxon>Hymenoptera</taxon>
        <taxon>Apocrita</taxon>
        <taxon>Aculeata</taxon>
        <taxon>Formicoidea</taxon>
        <taxon>Formicidae</taxon>
        <taxon>Ponerinae</taxon>
        <taxon>Ponerini</taxon>
        <taxon>Dinoponera</taxon>
    </lineage>
</organism>
<feature type="compositionally biased region" description="Polar residues" evidence="1">
    <location>
        <begin position="19"/>
        <end position="33"/>
    </location>
</feature>
<feature type="compositionally biased region" description="Basic and acidic residues" evidence="1">
    <location>
        <begin position="324"/>
        <end position="342"/>
    </location>
</feature>
<dbReference type="Proteomes" id="UP000515204">
    <property type="component" value="Unplaced"/>
</dbReference>
<evidence type="ECO:0000313" key="3">
    <source>
        <dbReference type="RefSeq" id="XP_014484641.1"/>
    </source>
</evidence>
<feature type="region of interest" description="Disordered" evidence="1">
    <location>
        <begin position="197"/>
        <end position="233"/>
    </location>
</feature>
<protein>
    <submittedName>
        <fullName evidence="3">Uncharacterized protein LOC106749559</fullName>
    </submittedName>
</protein>
<sequence length="421" mass="48514">MSRTFRTPDKRQQRKRATISHTFAKSSTPNENTPVKHYSISLSGIDTGSSSSTGKTKKRLRSQVQANELIDDPTNFEKGKRKKTADKKRRVVTWLADNDSEWETTSEELIKETPVNARGFIPESTHDECHDDTPACCNLFEDPCTPEKVRDAPMQHELLPESPIIQSSRRLRFISAKNNVEHREKLLPVSNLRLSETRDVSPDETDDELIFHHEKDVKTYSAPPKRKKSPERTSKNFSFPLRFLTATSDLLWDEFVDKFRDEISQYLAPSFARVPVELTDSACLPNVDLDRLRVKLVPPGMKFYRSEIVTDSSTLCTNSELEDGYERENAKRRTELETDGRGTKTRRRKMRKRKRKGAIPGEELIPIQKRKADIYDQFDETDIEFETGGPNKKRISFRTFCCKQRKNNKTKALPTSSHSDT</sequence>
<evidence type="ECO:0000256" key="1">
    <source>
        <dbReference type="SAM" id="MobiDB-lite"/>
    </source>
</evidence>
<proteinExistence type="predicted"/>
<dbReference type="RefSeq" id="XP_014484641.1">
    <property type="nucleotide sequence ID" value="XM_014629155.1"/>
</dbReference>
<feature type="region of interest" description="Disordered" evidence="1">
    <location>
        <begin position="322"/>
        <end position="360"/>
    </location>
</feature>
<accession>A0A6P3Y1E2</accession>
<feature type="region of interest" description="Disordered" evidence="1">
    <location>
        <begin position="1"/>
        <end position="62"/>
    </location>
</feature>